<dbReference type="InterPro" id="IPR039418">
    <property type="entry name" value="LexA-like"/>
</dbReference>
<protein>
    <submittedName>
        <fullName evidence="2">Transcriptional regulator</fullName>
    </submittedName>
</protein>
<sequence length="309" mass="35646">METKVGDLIRQSRINYGYKTQKEFADVSSISPATLSRIEKNIQKPTPETLMHIAKHLRNVTYGELMKVAGYLDGLEEDHEKYLTHFMNENEQLDKKAFTLIDRLIQIQQFDEEIQNDIVHAFKTINLDVLETSKEQLEAVYVRNDLELEKKQKLIEALESVQKKYSPKLGTYISQSKNVIPIPLIRSLYDGKGLIANEAIEEYIHYPFLSRKQPDFALRIKDNSMSKAGIEIDDIVFLRKTKWAEYNGQIVGVIINGQDGMLKRMKWTEGSPKIQLVSGNDSINPLEVFPNEIIMCGVYDGHFKMDKMR</sequence>
<proteinExistence type="predicted"/>
<dbReference type="InterPro" id="IPR001387">
    <property type="entry name" value="Cro/C1-type_HTH"/>
</dbReference>
<dbReference type="EMBL" id="MH431931">
    <property type="protein sequence ID" value="AXF39524.1"/>
    <property type="molecule type" value="Genomic_DNA"/>
</dbReference>
<accession>A0A345ARS0</accession>
<dbReference type="Gene3D" id="1.10.260.40">
    <property type="entry name" value="lambda repressor-like DNA-binding domains"/>
    <property type="match status" value="1"/>
</dbReference>
<dbReference type="InterPro" id="IPR015927">
    <property type="entry name" value="Peptidase_S24_S26A/B/C"/>
</dbReference>
<dbReference type="PROSITE" id="PS50943">
    <property type="entry name" value="HTH_CROC1"/>
    <property type="match status" value="1"/>
</dbReference>
<dbReference type="Proteomes" id="UP000255898">
    <property type="component" value="Segment"/>
</dbReference>
<organism evidence="2 3">
    <name type="scientific">Paenibacillus phage Yyerffej</name>
    <dbReference type="NCBI Taxonomy" id="2249780"/>
    <lineage>
        <taxon>Viruses</taxon>
        <taxon>Duplodnaviria</taxon>
        <taxon>Heunggongvirae</taxon>
        <taxon>Uroviricota</taxon>
        <taxon>Caudoviricetes</taxon>
        <taxon>Fernvirus</taxon>
        <taxon>Fernvirus yyerffej</taxon>
    </lineage>
</organism>
<dbReference type="CDD" id="cd00093">
    <property type="entry name" value="HTH_XRE"/>
    <property type="match status" value="1"/>
</dbReference>
<dbReference type="Pfam" id="PF00717">
    <property type="entry name" value="Peptidase_S24"/>
    <property type="match status" value="1"/>
</dbReference>
<dbReference type="CDD" id="cd06529">
    <property type="entry name" value="S24_LexA-like"/>
    <property type="match status" value="1"/>
</dbReference>
<dbReference type="SUPFAM" id="SSF47413">
    <property type="entry name" value="lambda repressor-like DNA-binding domains"/>
    <property type="match status" value="1"/>
</dbReference>
<dbReference type="Gene3D" id="2.10.109.10">
    <property type="entry name" value="Umud Fragment, subunit A"/>
    <property type="match status" value="1"/>
</dbReference>
<keyword evidence="3" id="KW-1185">Reference proteome</keyword>
<dbReference type="InterPro" id="IPR036286">
    <property type="entry name" value="LexA/Signal_pep-like_sf"/>
</dbReference>
<dbReference type="GO" id="GO:0003677">
    <property type="term" value="F:DNA binding"/>
    <property type="evidence" value="ECO:0007669"/>
    <property type="project" value="InterPro"/>
</dbReference>
<evidence type="ECO:0000313" key="2">
    <source>
        <dbReference type="EMBL" id="AXF39524.1"/>
    </source>
</evidence>
<name>A0A345ARS0_9CAUD</name>
<dbReference type="SMART" id="SM00530">
    <property type="entry name" value="HTH_XRE"/>
    <property type="match status" value="1"/>
</dbReference>
<dbReference type="SUPFAM" id="SSF51306">
    <property type="entry name" value="LexA/Signal peptidase"/>
    <property type="match status" value="1"/>
</dbReference>
<gene>
    <name evidence="2" type="ORF">YERFFEJ_36</name>
</gene>
<evidence type="ECO:0000259" key="1">
    <source>
        <dbReference type="PROSITE" id="PS50943"/>
    </source>
</evidence>
<evidence type="ECO:0000313" key="3">
    <source>
        <dbReference type="Proteomes" id="UP000255898"/>
    </source>
</evidence>
<reference evidence="3" key="1">
    <citation type="submission" date="2018-06" db="EMBL/GenBank/DDBJ databases">
        <authorList>
            <person name="Merrill B.D."/>
            <person name="Payne A.M."/>
            <person name="Hilton J.A."/>
            <person name="Ward A.T."/>
            <person name="Fajardo C.P."/>
            <person name="Imahara C."/>
            <person name="Hope S."/>
            <person name="Tsourkas P.K."/>
        </authorList>
    </citation>
    <scope>NUCLEOTIDE SEQUENCE [LARGE SCALE GENOMIC DNA]</scope>
</reference>
<dbReference type="InterPro" id="IPR010982">
    <property type="entry name" value="Lambda_DNA-bd_dom_sf"/>
</dbReference>
<dbReference type="Pfam" id="PF01381">
    <property type="entry name" value="HTH_3"/>
    <property type="match status" value="1"/>
</dbReference>
<feature type="domain" description="HTH cro/C1-type" evidence="1">
    <location>
        <begin position="9"/>
        <end position="65"/>
    </location>
</feature>